<name>A0ABR5AY54_BACBA</name>
<sequence>MEYMISLFYKRTRDSESRGKSIMEGRSGAACWKRGRVLVCGK</sequence>
<proteinExistence type="predicted"/>
<keyword evidence="2" id="KW-1185">Reference proteome</keyword>
<accession>A0ABR5AY54</accession>
<dbReference type="Proteomes" id="UP000031982">
    <property type="component" value="Unassembled WGS sequence"/>
</dbReference>
<reference evidence="1 2" key="1">
    <citation type="submission" date="2015-01" db="EMBL/GenBank/DDBJ databases">
        <title>Genome Assembly of Bacillus badius MTCC 1458.</title>
        <authorList>
            <person name="Verma A."/>
            <person name="Khatri I."/>
            <person name="Mual P."/>
            <person name="Subramanian S."/>
            <person name="Krishnamurthi S."/>
        </authorList>
    </citation>
    <scope>NUCLEOTIDE SEQUENCE [LARGE SCALE GENOMIC DNA]</scope>
    <source>
        <strain evidence="1 2">MTCC 1458</strain>
    </source>
</reference>
<evidence type="ECO:0000313" key="2">
    <source>
        <dbReference type="Proteomes" id="UP000031982"/>
    </source>
</evidence>
<evidence type="ECO:0000313" key="1">
    <source>
        <dbReference type="EMBL" id="KIL79671.1"/>
    </source>
</evidence>
<dbReference type="EMBL" id="JXLP01000002">
    <property type="protein sequence ID" value="KIL79671.1"/>
    <property type="molecule type" value="Genomic_DNA"/>
</dbReference>
<organism evidence="1 2">
    <name type="scientific">Bacillus badius</name>
    <dbReference type="NCBI Taxonomy" id="1455"/>
    <lineage>
        <taxon>Bacteria</taxon>
        <taxon>Bacillati</taxon>
        <taxon>Bacillota</taxon>
        <taxon>Bacilli</taxon>
        <taxon>Bacillales</taxon>
        <taxon>Bacillaceae</taxon>
        <taxon>Pseudobacillus</taxon>
    </lineage>
</organism>
<comment type="caution">
    <text evidence="1">The sequence shown here is derived from an EMBL/GenBank/DDBJ whole genome shotgun (WGS) entry which is preliminary data.</text>
</comment>
<evidence type="ECO:0008006" key="3">
    <source>
        <dbReference type="Google" id="ProtNLM"/>
    </source>
</evidence>
<gene>
    <name evidence="1" type="ORF">SD77_2125</name>
</gene>
<protein>
    <recommendedName>
        <fullName evidence="3">Ribose 5-phosphate isomerase B</fullName>
    </recommendedName>
</protein>